<keyword evidence="2" id="KW-1185">Reference proteome</keyword>
<dbReference type="AlphaFoldDB" id="A0A9P5Z6C3"/>
<proteinExistence type="predicted"/>
<reference evidence="1" key="1">
    <citation type="submission" date="2020-11" db="EMBL/GenBank/DDBJ databases">
        <authorList>
            <consortium name="DOE Joint Genome Institute"/>
            <person name="Ahrendt S."/>
            <person name="Riley R."/>
            <person name="Andreopoulos W."/>
            <person name="Labutti K."/>
            <person name="Pangilinan J."/>
            <person name="Ruiz-Duenas F.J."/>
            <person name="Barrasa J.M."/>
            <person name="Sanchez-Garcia M."/>
            <person name="Camarero S."/>
            <person name="Miyauchi S."/>
            <person name="Serrano A."/>
            <person name="Linde D."/>
            <person name="Babiker R."/>
            <person name="Drula E."/>
            <person name="Ayuso-Fernandez I."/>
            <person name="Pacheco R."/>
            <person name="Padilla G."/>
            <person name="Ferreira P."/>
            <person name="Barriuso J."/>
            <person name="Kellner H."/>
            <person name="Castanera R."/>
            <person name="Alfaro M."/>
            <person name="Ramirez L."/>
            <person name="Pisabarro A.G."/>
            <person name="Kuo A."/>
            <person name="Tritt A."/>
            <person name="Lipzen A."/>
            <person name="He G."/>
            <person name="Yan M."/>
            <person name="Ng V."/>
            <person name="Cullen D."/>
            <person name="Martin F."/>
            <person name="Rosso M.-N."/>
            <person name="Henrissat B."/>
            <person name="Hibbett D."/>
            <person name="Martinez A.T."/>
            <person name="Grigoriev I.V."/>
        </authorList>
    </citation>
    <scope>NUCLEOTIDE SEQUENCE</scope>
    <source>
        <strain evidence="1">CIRM-BRFM 674</strain>
    </source>
</reference>
<evidence type="ECO:0000313" key="2">
    <source>
        <dbReference type="Proteomes" id="UP000807469"/>
    </source>
</evidence>
<gene>
    <name evidence="1" type="ORF">BDN70DRAFT_931892</name>
</gene>
<comment type="caution">
    <text evidence="1">The sequence shown here is derived from an EMBL/GenBank/DDBJ whole genome shotgun (WGS) entry which is preliminary data.</text>
</comment>
<name>A0A9P5Z6C3_9AGAR</name>
<protein>
    <submittedName>
        <fullName evidence="1">Uncharacterized protein</fullName>
    </submittedName>
</protein>
<evidence type="ECO:0000313" key="1">
    <source>
        <dbReference type="EMBL" id="KAF9480226.1"/>
    </source>
</evidence>
<organism evidence="1 2">
    <name type="scientific">Pholiota conissans</name>
    <dbReference type="NCBI Taxonomy" id="109636"/>
    <lineage>
        <taxon>Eukaryota</taxon>
        <taxon>Fungi</taxon>
        <taxon>Dikarya</taxon>
        <taxon>Basidiomycota</taxon>
        <taxon>Agaricomycotina</taxon>
        <taxon>Agaricomycetes</taxon>
        <taxon>Agaricomycetidae</taxon>
        <taxon>Agaricales</taxon>
        <taxon>Agaricineae</taxon>
        <taxon>Strophariaceae</taxon>
        <taxon>Pholiota</taxon>
    </lineage>
</organism>
<sequence length="290" mass="33072">MMPILALLITMLVLTLVTTKLTLYAIQSFFMPLLEDPLGENLSLDVFPLEKTKKAISINEFSHLLFTNCLEYPNRMKSYIVVEIVHYKQRTRFKHESLVIKVLETATNCIHHMLVDRHGGPISDDTRYRSSHDIDNGQQAAPRSSSWDAIQHFWQPLFANDKIVYLPQAQKHQSDYRLQSLIIRPGKVLYLMELVLLARKIHKEWPSYTLCGSNCYLVSKTMIAVLECAGYGVAMHDPVFWTHAGRWSNILINGDVKESLIVSLADSFKNDTDSLPYVIKGKGKECGTSE</sequence>
<dbReference type="Proteomes" id="UP000807469">
    <property type="component" value="Unassembled WGS sequence"/>
</dbReference>
<accession>A0A9P5Z6C3</accession>
<dbReference type="EMBL" id="MU155198">
    <property type="protein sequence ID" value="KAF9480226.1"/>
    <property type="molecule type" value="Genomic_DNA"/>
</dbReference>